<dbReference type="AlphaFoldDB" id="A0A239HQQ7"/>
<dbReference type="InterPro" id="IPR036873">
    <property type="entry name" value="Rhodanese-like_dom_sf"/>
</dbReference>
<dbReference type="SMART" id="SM00450">
    <property type="entry name" value="RHOD"/>
    <property type="match status" value="2"/>
</dbReference>
<evidence type="ECO:0000256" key="2">
    <source>
        <dbReference type="RuleBase" id="RU000507"/>
    </source>
</evidence>
<dbReference type="EMBL" id="FZPD01000002">
    <property type="protein sequence ID" value="SNS83418.1"/>
    <property type="molecule type" value="Genomic_DNA"/>
</dbReference>
<feature type="domain" description="Rhodanese" evidence="3">
    <location>
        <begin position="179"/>
        <end position="295"/>
    </location>
</feature>
<keyword evidence="2 4" id="KW-0808">Transferase</keyword>
<gene>
    <name evidence="4" type="ORF">SAMN05421640_1437</name>
</gene>
<dbReference type="InterPro" id="IPR051126">
    <property type="entry name" value="Thiosulfate_sulfurtransferase"/>
</dbReference>
<evidence type="ECO:0000313" key="4">
    <source>
        <dbReference type="EMBL" id="SNS83418.1"/>
    </source>
</evidence>
<dbReference type="CDD" id="cd01449">
    <property type="entry name" value="TST_Repeat_2"/>
    <property type="match status" value="1"/>
</dbReference>
<keyword evidence="5" id="KW-1185">Reference proteome</keyword>
<dbReference type="PROSITE" id="PS00683">
    <property type="entry name" value="RHODANESE_2"/>
    <property type="match status" value="1"/>
</dbReference>
<dbReference type="PROSITE" id="PS50206">
    <property type="entry name" value="RHODANESE_3"/>
    <property type="match status" value="2"/>
</dbReference>
<dbReference type="GO" id="GO:0004792">
    <property type="term" value="F:thiosulfate-cyanide sulfurtransferase activity"/>
    <property type="evidence" value="ECO:0007669"/>
    <property type="project" value="InterPro"/>
</dbReference>
<dbReference type="RefSeq" id="WP_089356174.1">
    <property type="nucleotide sequence ID" value="NZ_FZPD01000002.1"/>
</dbReference>
<evidence type="ECO:0000259" key="3">
    <source>
        <dbReference type="PROSITE" id="PS50206"/>
    </source>
</evidence>
<keyword evidence="4" id="KW-0670">Pyruvate</keyword>
<evidence type="ECO:0000256" key="1">
    <source>
        <dbReference type="ARBA" id="ARBA00022737"/>
    </source>
</evidence>
<dbReference type="InterPro" id="IPR001763">
    <property type="entry name" value="Rhodanese-like_dom"/>
</dbReference>
<protein>
    <recommendedName>
        <fullName evidence="2">Sulfurtransferase</fullName>
    </recommendedName>
</protein>
<dbReference type="PANTHER" id="PTHR43855">
    <property type="entry name" value="THIOSULFATE SULFURTRANSFERASE"/>
    <property type="match status" value="1"/>
</dbReference>
<feature type="domain" description="Rhodanese" evidence="3">
    <location>
        <begin position="37"/>
        <end position="149"/>
    </location>
</feature>
<dbReference type="Pfam" id="PF00581">
    <property type="entry name" value="Rhodanese"/>
    <property type="match status" value="2"/>
</dbReference>
<proteinExistence type="predicted"/>
<sequence length="297" mass="33518">MQKFKILILFLVLLPGLGVAQNASILVGPEWLEKRMQEDNLVIFHIGREKDFKEEHIPGAIYLSSDDYTIGTEDRSIVFDLPTNEDLQSLLEKNGVSNETDIVIYTPANWIPLVTRLYFTLDYLGHGHKTYILDGGIVAWKNGGSDISTEVVTPEKGNFKIKPNKSMLADEDYMLASIENEDNTIVDCRSEVYYKGIEPTHGARLGRIPTAKNIPYTSLYEPSDIGAYTFKSIEELGNIFKAQGLNKEEPLVLYCHIGMQLTVVYTAAKLLGYEDVRMYDGSFHEWGPNEDLPIELD</sequence>
<evidence type="ECO:0000313" key="5">
    <source>
        <dbReference type="Proteomes" id="UP000198393"/>
    </source>
</evidence>
<dbReference type="SUPFAM" id="SSF52821">
    <property type="entry name" value="Rhodanese/Cell cycle control phosphatase"/>
    <property type="match status" value="2"/>
</dbReference>
<dbReference type="Proteomes" id="UP000198393">
    <property type="component" value="Unassembled WGS sequence"/>
</dbReference>
<dbReference type="Gene3D" id="3.40.250.10">
    <property type="entry name" value="Rhodanese-like domain"/>
    <property type="match status" value="2"/>
</dbReference>
<keyword evidence="1" id="KW-0677">Repeat</keyword>
<dbReference type="InterPro" id="IPR001307">
    <property type="entry name" value="Thiosulphate_STrfase_CS"/>
</dbReference>
<dbReference type="CDD" id="cd01448">
    <property type="entry name" value="TST_Repeat_1"/>
    <property type="match status" value="1"/>
</dbReference>
<dbReference type="OrthoDB" id="9770030at2"/>
<accession>A0A239HQQ7</accession>
<reference evidence="4 5" key="1">
    <citation type="submission" date="2017-06" db="EMBL/GenBank/DDBJ databases">
        <authorList>
            <person name="Kim H.J."/>
            <person name="Triplett B.A."/>
        </authorList>
    </citation>
    <scope>NUCLEOTIDE SEQUENCE [LARGE SCALE GENOMIC DNA]</scope>
    <source>
        <strain evidence="4 5">DSM 19307</strain>
    </source>
</reference>
<organism evidence="4 5">
    <name type="scientific">Ekhidna lutea</name>
    <dbReference type="NCBI Taxonomy" id="447679"/>
    <lineage>
        <taxon>Bacteria</taxon>
        <taxon>Pseudomonadati</taxon>
        <taxon>Bacteroidota</taxon>
        <taxon>Cytophagia</taxon>
        <taxon>Cytophagales</taxon>
        <taxon>Reichenbachiellaceae</taxon>
        <taxon>Ekhidna</taxon>
    </lineage>
</organism>
<dbReference type="PROSITE" id="PS00380">
    <property type="entry name" value="RHODANESE_1"/>
    <property type="match status" value="1"/>
</dbReference>
<dbReference type="PANTHER" id="PTHR43855:SF1">
    <property type="entry name" value="THIOSULFATE SULFURTRANSFERASE"/>
    <property type="match status" value="1"/>
</dbReference>
<name>A0A239HQQ7_EKHLU</name>